<evidence type="ECO:0000256" key="7">
    <source>
        <dbReference type="ARBA" id="ARBA00022989"/>
    </source>
</evidence>
<keyword evidence="3 9" id="KW-0813">Transport</keyword>
<reference evidence="12 13" key="1">
    <citation type="journal article" date="2016" name="Genome Announc.">
        <title>Complete Genome Sequences of Aerococcus christensenii CCUG 28831T, Aerococcus sanguinicola CCUG 43001T, Aerococcus urinae CCUG 36881T, Aerococcus urinaeequi CCUG 28094T, Aerococcus urinaehominis CCUG 42038 BT, and Aerococcus viridans CCUG 4311T.</title>
        <authorList>
            <person name="Carkaci D."/>
            <person name="Dargis R."/>
            <person name="Nielsen X.C."/>
            <person name="Skovgaard O."/>
            <person name="Fuursted K."/>
            <person name="Christensen J.J."/>
        </authorList>
    </citation>
    <scope>NUCLEOTIDE SEQUENCE [LARGE SCALE GENOMIC DNA]</scope>
    <source>
        <strain evidence="12 13">CCUG42038B</strain>
    </source>
</reference>
<dbReference type="PROSITE" id="PS50928">
    <property type="entry name" value="ABC_TM1"/>
    <property type="match status" value="1"/>
</dbReference>
<gene>
    <name evidence="12" type="ORF">AWM75_05080</name>
</gene>
<keyword evidence="5 9" id="KW-0812">Transmembrane</keyword>
<dbReference type="GO" id="GO:0022857">
    <property type="term" value="F:transmembrane transporter activity"/>
    <property type="evidence" value="ECO:0007669"/>
    <property type="project" value="InterPro"/>
</dbReference>
<evidence type="ECO:0000256" key="9">
    <source>
        <dbReference type="RuleBase" id="RU363032"/>
    </source>
</evidence>
<dbReference type="InterPro" id="IPR035906">
    <property type="entry name" value="MetI-like_sf"/>
</dbReference>
<keyword evidence="13" id="KW-1185">Reference proteome</keyword>
<evidence type="ECO:0000256" key="3">
    <source>
        <dbReference type="ARBA" id="ARBA00022448"/>
    </source>
</evidence>
<keyword evidence="7 9" id="KW-1133">Transmembrane helix</keyword>
<feature type="transmembrane region" description="Helical" evidence="9">
    <location>
        <begin position="310"/>
        <end position="333"/>
    </location>
</feature>
<dbReference type="Gene3D" id="1.10.3720.10">
    <property type="entry name" value="MetI-like"/>
    <property type="match status" value="1"/>
</dbReference>
<dbReference type="Proteomes" id="UP000062260">
    <property type="component" value="Chromosome"/>
</dbReference>
<evidence type="ECO:0000256" key="5">
    <source>
        <dbReference type="ARBA" id="ARBA00022692"/>
    </source>
</evidence>
<dbReference type="InterPro" id="IPR043429">
    <property type="entry name" value="ArtM/GltK/GlnP/TcyL/YhdX-like"/>
</dbReference>
<evidence type="ECO:0000256" key="10">
    <source>
        <dbReference type="SAM" id="SignalP"/>
    </source>
</evidence>
<dbReference type="EMBL" id="CP014163">
    <property type="protein sequence ID" value="AMB99404.1"/>
    <property type="molecule type" value="Genomic_DNA"/>
</dbReference>
<dbReference type="GO" id="GO:0043190">
    <property type="term" value="C:ATP-binding cassette (ABC) transporter complex"/>
    <property type="evidence" value="ECO:0007669"/>
    <property type="project" value="InterPro"/>
</dbReference>
<evidence type="ECO:0000256" key="6">
    <source>
        <dbReference type="ARBA" id="ARBA00022970"/>
    </source>
</evidence>
<keyword evidence="10" id="KW-0732">Signal</keyword>
<evidence type="ECO:0000256" key="4">
    <source>
        <dbReference type="ARBA" id="ARBA00022475"/>
    </source>
</evidence>
<feature type="domain" description="ABC transmembrane type-1" evidence="11">
    <location>
        <begin position="306"/>
        <end position="485"/>
    </location>
</feature>
<evidence type="ECO:0000256" key="1">
    <source>
        <dbReference type="ARBA" id="ARBA00004651"/>
    </source>
</evidence>
<feature type="signal peptide" evidence="10">
    <location>
        <begin position="1"/>
        <end position="40"/>
    </location>
</feature>
<dbReference type="PANTHER" id="PTHR30614">
    <property type="entry name" value="MEMBRANE COMPONENT OF AMINO ACID ABC TRANSPORTER"/>
    <property type="match status" value="1"/>
</dbReference>
<comment type="subcellular location">
    <subcellularLocation>
        <location evidence="1 9">Cell membrane</location>
        <topology evidence="1 9">Multi-pass membrane protein</topology>
    </subcellularLocation>
</comment>
<evidence type="ECO:0000256" key="8">
    <source>
        <dbReference type="ARBA" id="ARBA00023136"/>
    </source>
</evidence>
<dbReference type="KEGG" id="auh:AWM75_05080"/>
<evidence type="ECO:0000259" key="11">
    <source>
        <dbReference type="PROSITE" id="PS50928"/>
    </source>
</evidence>
<dbReference type="NCBIfam" id="TIGR01726">
    <property type="entry name" value="HEQRo_perm_3TM"/>
    <property type="match status" value="1"/>
</dbReference>
<dbReference type="Gene3D" id="3.40.190.10">
    <property type="entry name" value="Periplasmic binding protein-like II"/>
    <property type="match status" value="2"/>
</dbReference>
<proteinExistence type="inferred from homology"/>
<dbReference type="InterPro" id="IPR000515">
    <property type="entry name" value="MetI-like"/>
</dbReference>
<protein>
    <submittedName>
        <fullName evidence="12">Amino acid ABC transporter</fullName>
    </submittedName>
</protein>
<keyword evidence="4" id="KW-1003">Cell membrane</keyword>
<sequence>MFSQIERSIIMSLFKRTFSILILACLCLGQLALSNPSVHAQTSQQDPAHNALQEIKDRGVLRVGTTSGYPPYEFTILEDGQNKVVGLDVSLSQAIADKLGVELEVIDMDFDSLIPALETGTIDIAAAGLTATEEREKSGDFSIPYVVEDQSFVIRQQDQETITDYHAFDNGQLTLGVYAGTIQENFAKDHIKNVQLTSMKSFTDLISALQAGQVDGVLMDEIVAGAYAAQQDDLTTVASQLDVGESGKSFLIANNQADLLAAIDQTIEEALATDQVDNWIQDAYDLIEAEQGDSWLAYWPYFWDGIKMTLLISLVAMLAGIILGSLLALMRLSDFPWLQLPATIYVEFIRGTPLMVQVLFAFLGLGAIFNLSALTAGLIAVSLNSAAYICEVIRGGINAVDSGQTEAARSLGLGYWPTMQKVVFPQSLRAIWPALGNEFISLIKETSIVSTIGIAELTFQTRAVTSLTYQGLVPLTISMLIYFIMTFSLSKFLGHIEGKMNQRY</sequence>
<name>A0A0X8FLB3_9LACT</name>
<dbReference type="STRING" id="128944.AWM75_05080"/>
<dbReference type="SUPFAM" id="SSF161098">
    <property type="entry name" value="MetI-like"/>
    <property type="match status" value="1"/>
</dbReference>
<dbReference type="SUPFAM" id="SSF53850">
    <property type="entry name" value="Periplasmic binding protein-like II"/>
    <property type="match status" value="1"/>
</dbReference>
<feature type="chain" id="PRO_5007066163" evidence="10">
    <location>
        <begin position="41"/>
        <end position="504"/>
    </location>
</feature>
<accession>A0A0X8FLB3</accession>
<dbReference type="AlphaFoldDB" id="A0A0X8FLB3"/>
<dbReference type="SMART" id="SM00062">
    <property type="entry name" value="PBPb"/>
    <property type="match status" value="1"/>
</dbReference>
<feature type="transmembrane region" description="Helical" evidence="9">
    <location>
        <begin position="354"/>
        <end position="379"/>
    </location>
</feature>
<comment type="similarity">
    <text evidence="2">Belongs to the binding-protein-dependent transport system permease family. HisMQ subfamily.</text>
</comment>
<dbReference type="Pfam" id="PF00497">
    <property type="entry name" value="SBP_bac_3"/>
    <property type="match status" value="1"/>
</dbReference>
<dbReference type="GO" id="GO:0006865">
    <property type="term" value="P:amino acid transport"/>
    <property type="evidence" value="ECO:0007669"/>
    <property type="project" value="UniProtKB-KW"/>
</dbReference>
<dbReference type="CDD" id="cd06261">
    <property type="entry name" value="TM_PBP2"/>
    <property type="match status" value="1"/>
</dbReference>
<dbReference type="FunFam" id="1.10.3720.10:FF:000033">
    <property type="entry name" value="Polar amino acid ABC transporter permease"/>
    <property type="match status" value="1"/>
</dbReference>
<reference evidence="13" key="2">
    <citation type="submission" date="2016-01" db="EMBL/GenBank/DDBJ databases">
        <title>Six Aerococcus type strain genome sequencing and assembly using PacBio and Illumina Hiseq.</title>
        <authorList>
            <person name="Carkaci D."/>
            <person name="Dargis R."/>
            <person name="Nielsen X.C."/>
            <person name="Skovgaard O."/>
            <person name="Fuursted K."/>
            <person name="Christensen J.J."/>
        </authorList>
    </citation>
    <scope>NUCLEOTIDE SEQUENCE [LARGE SCALE GENOMIC DNA]</scope>
    <source>
        <strain evidence="13">CCUG42038B</strain>
    </source>
</reference>
<dbReference type="Pfam" id="PF00528">
    <property type="entry name" value="BPD_transp_1"/>
    <property type="match status" value="1"/>
</dbReference>
<evidence type="ECO:0000313" key="12">
    <source>
        <dbReference type="EMBL" id="AMB99404.1"/>
    </source>
</evidence>
<evidence type="ECO:0000256" key="2">
    <source>
        <dbReference type="ARBA" id="ARBA00010072"/>
    </source>
</evidence>
<evidence type="ECO:0000313" key="13">
    <source>
        <dbReference type="Proteomes" id="UP000062260"/>
    </source>
</evidence>
<feature type="transmembrane region" description="Helical" evidence="9">
    <location>
        <begin position="472"/>
        <end position="494"/>
    </location>
</feature>
<dbReference type="InterPro" id="IPR010065">
    <property type="entry name" value="AA_ABC_transptr_permease_3TM"/>
</dbReference>
<keyword evidence="6" id="KW-0029">Amino-acid transport</keyword>
<dbReference type="InterPro" id="IPR001638">
    <property type="entry name" value="Solute-binding_3/MltF_N"/>
</dbReference>
<keyword evidence="8 9" id="KW-0472">Membrane</keyword>
<dbReference type="PANTHER" id="PTHR30614:SF20">
    <property type="entry name" value="GLUTAMINE TRANSPORT SYSTEM PERMEASE PROTEIN GLNP"/>
    <property type="match status" value="1"/>
</dbReference>
<organism evidence="12 13">
    <name type="scientific">Aerococcus urinaehominis</name>
    <dbReference type="NCBI Taxonomy" id="128944"/>
    <lineage>
        <taxon>Bacteria</taxon>
        <taxon>Bacillati</taxon>
        <taxon>Bacillota</taxon>
        <taxon>Bacilli</taxon>
        <taxon>Lactobacillales</taxon>
        <taxon>Aerococcaceae</taxon>
        <taxon>Aerococcus</taxon>
    </lineage>
</organism>